<organism evidence="3 4">
    <name type="scientific">Chloropicon primus</name>
    <dbReference type="NCBI Taxonomy" id="1764295"/>
    <lineage>
        <taxon>Eukaryota</taxon>
        <taxon>Viridiplantae</taxon>
        <taxon>Chlorophyta</taxon>
        <taxon>Chloropicophyceae</taxon>
        <taxon>Chloropicales</taxon>
        <taxon>Chloropicaceae</taxon>
        <taxon>Chloropicon</taxon>
    </lineage>
</organism>
<protein>
    <submittedName>
        <fullName evidence="3">Uncharacterized protein</fullName>
    </submittedName>
</protein>
<feature type="region of interest" description="Disordered" evidence="2">
    <location>
        <begin position="65"/>
        <end position="107"/>
    </location>
</feature>
<sequence length="322" mass="37575">MERERRRSFAVEASLTSRLQRSENELHRLTRLNEQKDSALRILLVMKSLLMRKLGSKAASTLFEQEAPSDPGFPSYSGPPPRPRVAHEMPGSTPSREYHTPSQASTKLRSYTFGGGSPSVLGQVSLDMERYAEELSEVFQEEIASHRKVKRDVELVTNDLENMFLVEDYLRADAELQDHIHRNEVLQNEIARHTSGLSGPQEARRYNNTEKLQHSVLEDILGTRQTRQELCVRHLVGTWIAKPIQWKSRWRIRKLEQMMCRLLQSLLRHLVGTWIAKPIQWKSQWRIRKLEQMMCRLLQSLLRHLVGTWIAKPIAIQWKSQW</sequence>
<evidence type="ECO:0000256" key="1">
    <source>
        <dbReference type="SAM" id="Coils"/>
    </source>
</evidence>
<feature type="compositionally biased region" description="Polar residues" evidence="2">
    <location>
        <begin position="92"/>
        <end position="107"/>
    </location>
</feature>
<feature type="coiled-coil region" evidence="1">
    <location>
        <begin position="12"/>
        <end position="39"/>
    </location>
</feature>
<dbReference type="Proteomes" id="UP000316726">
    <property type="component" value="Chromosome 2"/>
</dbReference>
<proteinExistence type="predicted"/>
<accession>A0A5B8MHU6</accession>
<reference evidence="3 4" key="1">
    <citation type="submission" date="2018-07" db="EMBL/GenBank/DDBJ databases">
        <title>The complete nuclear genome of the prasinophyte Chloropicon primus (CCMP1205).</title>
        <authorList>
            <person name="Pombert J.-F."/>
            <person name="Otis C."/>
            <person name="Turmel M."/>
            <person name="Lemieux C."/>
        </authorList>
    </citation>
    <scope>NUCLEOTIDE SEQUENCE [LARGE SCALE GENOMIC DNA]</scope>
    <source>
        <strain evidence="3 4">CCMP1205</strain>
    </source>
</reference>
<gene>
    <name evidence="3" type="ORF">A3770_02p14600</name>
</gene>
<keyword evidence="4" id="KW-1185">Reference proteome</keyword>
<keyword evidence="1" id="KW-0175">Coiled coil</keyword>
<evidence type="ECO:0000256" key="2">
    <source>
        <dbReference type="SAM" id="MobiDB-lite"/>
    </source>
</evidence>
<dbReference type="EMBL" id="CP031035">
    <property type="protein sequence ID" value="QDZ18942.1"/>
    <property type="molecule type" value="Genomic_DNA"/>
</dbReference>
<evidence type="ECO:0000313" key="4">
    <source>
        <dbReference type="Proteomes" id="UP000316726"/>
    </source>
</evidence>
<name>A0A5B8MHU6_9CHLO</name>
<evidence type="ECO:0000313" key="3">
    <source>
        <dbReference type="EMBL" id="QDZ18942.1"/>
    </source>
</evidence>
<dbReference type="AlphaFoldDB" id="A0A5B8MHU6"/>